<organism evidence="2 3">
    <name type="scientific">Aequorivita vladivostokensis</name>
    <dbReference type="NCBI Taxonomy" id="171194"/>
    <lineage>
        <taxon>Bacteria</taxon>
        <taxon>Pseudomonadati</taxon>
        <taxon>Bacteroidota</taxon>
        <taxon>Flavobacteriia</taxon>
        <taxon>Flavobacteriales</taxon>
        <taxon>Flavobacteriaceae</taxon>
        <taxon>Aequorivita</taxon>
    </lineage>
</organism>
<dbReference type="InterPro" id="IPR025164">
    <property type="entry name" value="Toastrack_DUF4097"/>
</dbReference>
<sequence>MRQIFFIIALICFGINSSVAQKTIQKEFSSEGIKTLSIKDDAIFKITVHASEEKSIKLSVHISGEHSENVIVEENITENTLSLKTDFSPFFLPEDDKLAAHKVMAVEVDLTIPQTISLEIKSKLAAVTAEGRIYELAVSIENGACVLTNFMGNAHLKTTDGNIWVRATSTVSGQATSTHGTVENKLWGNGKFFVEAESINGDISLLQTE</sequence>
<dbReference type="EMBL" id="JSVU01000004">
    <property type="protein sequence ID" value="KJJ38462.1"/>
    <property type="molecule type" value="Genomic_DNA"/>
</dbReference>
<dbReference type="Pfam" id="PF13349">
    <property type="entry name" value="DUF4097"/>
    <property type="match status" value="1"/>
</dbReference>
<reference evidence="2 3" key="1">
    <citation type="submission" date="2014-10" db="EMBL/GenBank/DDBJ databases">
        <title>Genome sequencing of Vitellibacter vladivostokensis KMM 3516.</title>
        <authorList>
            <person name="Thevarajoo S."/>
            <person name="Selvaratnam C."/>
            <person name="Goh K.M."/>
            <person name="Chong C.S."/>
        </authorList>
    </citation>
    <scope>NUCLEOTIDE SEQUENCE [LARGE SCALE GENOMIC DNA]</scope>
    <source>
        <strain evidence="2 3">KMM 3516</strain>
    </source>
</reference>
<evidence type="ECO:0000313" key="2">
    <source>
        <dbReference type="EMBL" id="KJJ38462.1"/>
    </source>
</evidence>
<dbReference type="RefSeq" id="WP_045080214.1">
    <property type="nucleotide sequence ID" value="NZ_JSVU01000004.1"/>
</dbReference>
<accession>A0ABR5DI60</accession>
<evidence type="ECO:0000259" key="1">
    <source>
        <dbReference type="Pfam" id="PF13349"/>
    </source>
</evidence>
<gene>
    <name evidence="2" type="ORF">MB09_07110</name>
</gene>
<protein>
    <recommendedName>
        <fullName evidence="1">DUF4097 domain-containing protein</fullName>
    </recommendedName>
</protein>
<evidence type="ECO:0000313" key="3">
    <source>
        <dbReference type="Proteomes" id="UP000033497"/>
    </source>
</evidence>
<name>A0ABR5DI60_9FLAO</name>
<keyword evidence="3" id="KW-1185">Reference proteome</keyword>
<comment type="caution">
    <text evidence="2">The sequence shown here is derived from an EMBL/GenBank/DDBJ whole genome shotgun (WGS) entry which is preliminary data.</text>
</comment>
<feature type="domain" description="DUF4097" evidence="1">
    <location>
        <begin position="118"/>
        <end position="205"/>
    </location>
</feature>
<proteinExistence type="predicted"/>
<dbReference type="Proteomes" id="UP000033497">
    <property type="component" value="Unassembled WGS sequence"/>
</dbReference>